<comment type="similarity">
    <text evidence="5">Belongs to the SAT4 family.</text>
</comment>
<dbReference type="InterPro" id="IPR049326">
    <property type="entry name" value="Rhodopsin_dom_fungi"/>
</dbReference>
<evidence type="ECO:0000256" key="2">
    <source>
        <dbReference type="ARBA" id="ARBA00022692"/>
    </source>
</evidence>
<keyword evidence="2 6" id="KW-0812">Transmembrane</keyword>
<feature type="transmembrane region" description="Helical" evidence="6">
    <location>
        <begin position="53"/>
        <end position="77"/>
    </location>
</feature>
<dbReference type="Proteomes" id="UP000799640">
    <property type="component" value="Unassembled WGS sequence"/>
</dbReference>
<evidence type="ECO:0000256" key="3">
    <source>
        <dbReference type="ARBA" id="ARBA00022989"/>
    </source>
</evidence>
<dbReference type="EMBL" id="ML996690">
    <property type="protein sequence ID" value="KAF2403147.1"/>
    <property type="molecule type" value="Genomic_DNA"/>
</dbReference>
<gene>
    <name evidence="8" type="ORF">EJ06DRAFT_580320</name>
</gene>
<evidence type="ECO:0000313" key="9">
    <source>
        <dbReference type="Proteomes" id="UP000799640"/>
    </source>
</evidence>
<feature type="domain" description="Rhodopsin" evidence="7">
    <location>
        <begin position="75"/>
        <end position="318"/>
    </location>
</feature>
<evidence type="ECO:0000256" key="4">
    <source>
        <dbReference type="ARBA" id="ARBA00023136"/>
    </source>
</evidence>
<protein>
    <recommendedName>
        <fullName evidence="7">Rhodopsin domain-containing protein</fullName>
    </recommendedName>
</protein>
<evidence type="ECO:0000259" key="7">
    <source>
        <dbReference type="Pfam" id="PF20684"/>
    </source>
</evidence>
<dbReference type="InterPro" id="IPR052337">
    <property type="entry name" value="SAT4-like"/>
</dbReference>
<evidence type="ECO:0000256" key="1">
    <source>
        <dbReference type="ARBA" id="ARBA00004141"/>
    </source>
</evidence>
<name>A0A6G1I512_9PEZI</name>
<accession>A0A6G1I512</accession>
<evidence type="ECO:0000256" key="5">
    <source>
        <dbReference type="ARBA" id="ARBA00038359"/>
    </source>
</evidence>
<feature type="transmembrane region" description="Helical" evidence="6">
    <location>
        <begin position="218"/>
        <end position="242"/>
    </location>
</feature>
<keyword evidence="4 6" id="KW-0472">Membrane</keyword>
<organism evidence="8 9">
    <name type="scientific">Trichodelitschia bisporula</name>
    <dbReference type="NCBI Taxonomy" id="703511"/>
    <lineage>
        <taxon>Eukaryota</taxon>
        <taxon>Fungi</taxon>
        <taxon>Dikarya</taxon>
        <taxon>Ascomycota</taxon>
        <taxon>Pezizomycotina</taxon>
        <taxon>Dothideomycetes</taxon>
        <taxon>Dothideomycetes incertae sedis</taxon>
        <taxon>Phaeotrichales</taxon>
        <taxon>Phaeotrichaceae</taxon>
        <taxon>Trichodelitschia</taxon>
    </lineage>
</organism>
<evidence type="ECO:0000256" key="6">
    <source>
        <dbReference type="SAM" id="Phobius"/>
    </source>
</evidence>
<feature type="transmembrane region" description="Helical" evidence="6">
    <location>
        <begin position="176"/>
        <end position="198"/>
    </location>
</feature>
<feature type="transmembrane region" description="Helical" evidence="6">
    <location>
        <begin position="143"/>
        <end position="164"/>
    </location>
</feature>
<dbReference type="OrthoDB" id="444631at2759"/>
<evidence type="ECO:0000313" key="8">
    <source>
        <dbReference type="EMBL" id="KAF2403147.1"/>
    </source>
</evidence>
<proteinExistence type="inferred from homology"/>
<keyword evidence="3 6" id="KW-1133">Transmembrane helix</keyword>
<dbReference type="GO" id="GO:0016020">
    <property type="term" value="C:membrane"/>
    <property type="evidence" value="ECO:0007669"/>
    <property type="project" value="UniProtKB-SubCell"/>
</dbReference>
<dbReference type="PANTHER" id="PTHR33048:SF47">
    <property type="entry name" value="INTEGRAL MEMBRANE PROTEIN-RELATED"/>
    <property type="match status" value="1"/>
</dbReference>
<dbReference type="Pfam" id="PF20684">
    <property type="entry name" value="Fung_rhodopsin"/>
    <property type="match status" value="1"/>
</dbReference>
<dbReference type="PANTHER" id="PTHR33048">
    <property type="entry name" value="PTH11-LIKE INTEGRAL MEMBRANE PROTEIN (AFU_ORTHOLOGUE AFUA_5G11245)"/>
    <property type="match status" value="1"/>
</dbReference>
<feature type="transmembrane region" description="Helical" evidence="6">
    <location>
        <begin position="89"/>
        <end position="110"/>
    </location>
</feature>
<dbReference type="AlphaFoldDB" id="A0A6G1I512"/>
<reference evidence="8" key="1">
    <citation type="journal article" date="2020" name="Stud. Mycol.">
        <title>101 Dothideomycetes genomes: a test case for predicting lifestyles and emergence of pathogens.</title>
        <authorList>
            <person name="Haridas S."/>
            <person name="Albert R."/>
            <person name="Binder M."/>
            <person name="Bloem J."/>
            <person name="Labutti K."/>
            <person name="Salamov A."/>
            <person name="Andreopoulos B."/>
            <person name="Baker S."/>
            <person name="Barry K."/>
            <person name="Bills G."/>
            <person name="Bluhm B."/>
            <person name="Cannon C."/>
            <person name="Castanera R."/>
            <person name="Culley D."/>
            <person name="Daum C."/>
            <person name="Ezra D."/>
            <person name="Gonzalez J."/>
            <person name="Henrissat B."/>
            <person name="Kuo A."/>
            <person name="Liang C."/>
            <person name="Lipzen A."/>
            <person name="Lutzoni F."/>
            <person name="Magnuson J."/>
            <person name="Mondo S."/>
            <person name="Nolan M."/>
            <person name="Ohm R."/>
            <person name="Pangilinan J."/>
            <person name="Park H.-J."/>
            <person name="Ramirez L."/>
            <person name="Alfaro M."/>
            <person name="Sun H."/>
            <person name="Tritt A."/>
            <person name="Yoshinaga Y."/>
            <person name="Zwiers L.-H."/>
            <person name="Turgeon B."/>
            <person name="Goodwin S."/>
            <person name="Spatafora J."/>
            <person name="Crous P."/>
            <person name="Grigoriev I."/>
        </authorList>
    </citation>
    <scope>NUCLEOTIDE SEQUENCE</scope>
    <source>
        <strain evidence="8">CBS 262.69</strain>
    </source>
</reference>
<comment type="subcellular location">
    <subcellularLocation>
        <location evidence="1">Membrane</location>
        <topology evidence="1">Multi-pass membrane protein</topology>
    </subcellularLocation>
</comment>
<sequence>MHTVEATLTIDEPEYPTFTRGEHTLTEVITEVITTTPQPSFRPPYAALAPSPVGWSALGPSIAFSTAALLAVVVRWYTKVRLTPGGVRVEEYLVSGAMILSLVVTAVVGLEFHNTGVIHNAADFDATEHRVRPQIGKLVLVSNIFYCAATSLSKAAIVIQYVGIFHDDIYINLRRWCWLVVALITCSAAWGIFGGLFICHPVHKFWEPRTNGVCSSSMVYWVSFGVINTLLDYVVWITPMPVMRKLRLGRRLTGWVYFLGLLGGFICAVSTLRVVLVTVQENADEFTASGVSSATWSSVEADTGILCGSLLCIKPLLNKLCPRLLRDRDPPKDVFHLSRITPSGWRRHDSEEVDLVLDS</sequence>
<feature type="transmembrane region" description="Helical" evidence="6">
    <location>
        <begin position="254"/>
        <end position="276"/>
    </location>
</feature>
<keyword evidence="9" id="KW-1185">Reference proteome</keyword>